<keyword evidence="1" id="KW-0805">Transcription regulation</keyword>
<dbReference type="EMBL" id="MKIP01000057">
    <property type="protein sequence ID" value="OLP58735.1"/>
    <property type="molecule type" value="Genomic_DNA"/>
</dbReference>
<dbReference type="GO" id="GO:0045892">
    <property type="term" value="P:negative regulation of DNA-templated transcription"/>
    <property type="evidence" value="ECO:0007669"/>
    <property type="project" value="TreeGrafter"/>
</dbReference>
<keyword evidence="3" id="KW-0804">Transcription</keyword>
<dbReference type="PANTHER" id="PTHR30136">
    <property type="entry name" value="HELIX-TURN-HELIX TRANSCRIPTIONAL REGULATOR, ICLR FAMILY"/>
    <property type="match status" value="1"/>
</dbReference>
<dbReference type="InterPro" id="IPR036390">
    <property type="entry name" value="WH_DNA-bd_sf"/>
</dbReference>
<dbReference type="Gene3D" id="1.10.10.10">
    <property type="entry name" value="Winged helix-like DNA-binding domain superfamily/Winged helix DNA-binding domain"/>
    <property type="match status" value="1"/>
</dbReference>
<evidence type="ECO:0000259" key="4">
    <source>
        <dbReference type="PROSITE" id="PS51077"/>
    </source>
</evidence>
<evidence type="ECO:0000256" key="2">
    <source>
        <dbReference type="ARBA" id="ARBA00023125"/>
    </source>
</evidence>
<sequence length="271" mass="29903">MKPVEEADQDCGTGTVGKAMLLLELVAMADRPLRLTEILHSCGQPRGSLHRQLRHLVAEGLLRQRPDLSYEPGLRLLKLAHKAWARNDLRSLASPYLDKLHAATGETVHVGMLLDTEIVYLDKMESRQTVTMISRIGQAAPAYCTGLGKAALSSLLPERLETVLSRIVFQPFTPNTHLDRSSLLTELETIRQCGYAFDREEHEKEIRCVAAPVFDGQRNLVGGISVTGPAYRVSMDSLEAWAPVVRAAARALNDELFTALSPSARRLPSKS</sequence>
<proteinExistence type="predicted"/>
<evidence type="ECO:0000313" key="6">
    <source>
        <dbReference type="EMBL" id="OLP58735.1"/>
    </source>
</evidence>
<evidence type="ECO:0000256" key="1">
    <source>
        <dbReference type="ARBA" id="ARBA00023015"/>
    </source>
</evidence>
<keyword evidence="2" id="KW-0238">DNA-binding</keyword>
<dbReference type="AlphaFoldDB" id="A0A1Q9ATS1"/>
<dbReference type="PROSITE" id="PS51077">
    <property type="entry name" value="HTH_ICLR"/>
    <property type="match status" value="1"/>
</dbReference>
<dbReference type="SMART" id="SM00346">
    <property type="entry name" value="HTH_ICLR"/>
    <property type="match status" value="1"/>
</dbReference>
<dbReference type="SUPFAM" id="SSF55781">
    <property type="entry name" value="GAF domain-like"/>
    <property type="match status" value="1"/>
</dbReference>
<dbReference type="Proteomes" id="UP000186364">
    <property type="component" value="Unassembled WGS sequence"/>
</dbReference>
<comment type="caution">
    <text evidence="6">The sequence shown here is derived from an EMBL/GenBank/DDBJ whole genome shotgun (WGS) entry which is preliminary data.</text>
</comment>
<feature type="domain" description="IclR-ED" evidence="5">
    <location>
        <begin position="75"/>
        <end position="258"/>
    </location>
</feature>
<dbReference type="OrthoDB" id="6057486at2"/>
<protein>
    <submittedName>
        <fullName evidence="6">IclR family transcriptional regulator</fullName>
    </submittedName>
</protein>
<dbReference type="Gene3D" id="3.30.450.40">
    <property type="match status" value="1"/>
</dbReference>
<dbReference type="InterPro" id="IPR029016">
    <property type="entry name" value="GAF-like_dom_sf"/>
</dbReference>
<gene>
    <name evidence="6" type="ORF">BJF93_18125</name>
</gene>
<dbReference type="GO" id="GO:0003677">
    <property type="term" value="F:DNA binding"/>
    <property type="evidence" value="ECO:0007669"/>
    <property type="project" value="UniProtKB-KW"/>
</dbReference>
<dbReference type="Pfam" id="PF01614">
    <property type="entry name" value="IclR_C"/>
    <property type="match status" value="1"/>
</dbReference>
<dbReference type="RefSeq" id="WP_075629158.1">
    <property type="nucleotide sequence ID" value="NZ_FOAM01000003.1"/>
</dbReference>
<evidence type="ECO:0000313" key="7">
    <source>
        <dbReference type="Proteomes" id="UP000186364"/>
    </source>
</evidence>
<accession>A0A1Q9ATS1</accession>
<name>A0A1Q9ATS1_9HYPH</name>
<dbReference type="InterPro" id="IPR050707">
    <property type="entry name" value="HTH_MetabolicPath_Reg"/>
</dbReference>
<organism evidence="6 7">
    <name type="scientific">Xaviernesmea oryzae</name>
    <dbReference type="NCBI Taxonomy" id="464029"/>
    <lineage>
        <taxon>Bacteria</taxon>
        <taxon>Pseudomonadati</taxon>
        <taxon>Pseudomonadota</taxon>
        <taxon>Alphaproteobacteria</taxon>
        <taxon>Hyphomicrobiales</taxon>
        <taxon>Rhizobiaceae</taxon>
        <taxon>Rhizobium/Agrobacterium group</taxon>
        <taxon>Xaviernesmea</taxon>
    </lineage>
</organism>
<evidence type="ECO:0000256" key="3">
    <source>
        <dbReference type="ARBA" id="ARBA00023163"/>
    </source>
</evidence>
<dbReference type="InterPro" id="IPR036388">
    <property type="entry name" value="WH-like_DNA-bd_sf"/>
</dbReference>
<reference evidence="6 7" key="1">
    <citation type="submission" date="2016-09" db="EMBL/GenBank/DDBJ databases">
        <title>Rhizobium sp. nov., a novel species isolated from the rice rhizosphere.</title>
        <authorList>
            <person name="Zhao J."/>
            <person name="Zhang X."/>
        </authorList>
    </citation>
    <scope>NUCLEOTIDE SEQUENCE [LARGE SCALE GENOMIC DNA]</scope>
    <source>
        <strain evidence="6 7">1.7048</strain>
    </source>
</reference>
<keyword evidence="7" id="KW-1185">Reference proteome</keyword>
<evidence type="ECO:0000259" key="5">
    <source>
        <dbReference type="PROSITE" id="PS51078"/>
    </source>
</evidence>
<dbReference type="InterPro" id="IPR005471">
    <property type="entry name" value="Tscrpt_reg_IclR_N"/>
</dbReference>
<feature type="domain" description="HTH iclR-type" evidence="4">
    <location>
        <begin position="13"/>
        <end position="74"/>
    </location>
</feature>
<dbReference type="GO" id="GO:0003700">
    <property type="term" value="F:DNA-binding transcription factor activity"/>
    <property type="evidence" value="ECO:0007669"/>
    <property type="project" value="TreeGrafter"/>
</dbReference>
<dbReference type="InterPro" id="IPR014757">
    <property type="entry name" value="Tscrpt_reg_IclR_C"/>
</dbReference>
<dbReference type="PROSITE" id="PS51078">
    <property type="entry name" value="ICLR_ED"/>
    <property type="match status" value="1"/>
</dbReference>
<dbReference type="PANTHER" id="PTHR30136:SF24">
    <property type="entry name" value="HTH-TYPE TRANSCRIPTIONAL REPRESSOR ALLR"/>
    <property type="match status" value="1"/>
</dbReference>
<dbReference type="SUPFAM" id="SSF46785">
    <property type="entry name" value="Winged helix' DNA-binding domain"/>
    <property type="match status" value="1"/>
</dbReference>
<dbReference type="Pfam" id="PF09339">
    <property type="entry name" value="HTH_IclR"/>
    <property type="match status" value="1"/>
</dbReference>